<proteinExistence type="predicted"/>
<comment type="caution">
    <text evidence="1">The sequence shown here is derived from an EMBL/GenBank/DDBJ whole genome shotgun (WGS) entry which is preliminary data.</text>
</comment>
<organism evidence="1 2">
    <name type="scientific">Bifidobacterium longum</name>
    <dbReference type="NCBI Taxonomy" id="216816"/>
    <lineage>
        <taxon>Bacteria</taxon>
        <taxon>Bacillati</taxon>
        <taxon>Actinomycetota</taxon>
        <taxon>Actinomycetes</taxon>
        <taxon>Bifidobacteriales</taxon>
        <taxon>Bifidobacteriaceae</taxon>
        <taxon>Bifidobacterium</taxon>
    </lineage>
</organism>
<reference evidence="1 2" key="1">
    <citation type="submission" date="2017-12" db="EMBL/GenBank/DDBJ databases">
        <title>Bifidobacterium longum APC/DPC strains.</title>
        <authorList>
            <person name="Arboleya S."/>
        </authorList>
    </citation>
    <scope>NUCLEOTIDE SEQUENCE [LARGE SCALE GENOMIC DNA]</scope>
    <source>
        <strain evidence="1 2">APC1503</strain>
    </source>
</reference>
<dbReference type="Proteomes" id="UP000232654">
    <property type="component" value="Unassembled WGS sequence"/>
</dbReference>
<evidence type="ECO:0000313" key="2">
    <source>
        <dbReference type="Proteomes" id="UP000232654"/>
    </source>
</evidence>
<accession>A0A2N0TAS2</accession>
<sequence>MSQSCELMNGLSHCYNFVYADGNHISLFRKPDGVDTDDWHTELF</sequence>
<gene>
    <name evidence="1" type="ORF">APC1503_1980</name>
</gene>
<protein>
    <submittedName>
        <fullName evidence="1">Uncharacterized protein</fullName>
    </submittedName>
</protein>
<name>A0A2N0TAS2_BIFLN</name>
<dbReference type="EMBL" id="PJDT01000030">
    <property type="protein sequence ID" value="PKC87068.1"/>
    <property type="molecule type" value="Genomic_DNA"/>
</dbReference>
<dbReference type="AlphaFoldDB" id="A0A2N0TAS2"/>
<evidence type="ECO:0000313" key="1">
    <source>
        <dbReference type="EMBL" id="PKC87068.1"/>
    </source>
</evidence>